<reference evidence="1" key="1">
    <citation type="journal article" date="2011" name="Environ. Microbiol.">
        <title>Genomic insights into the metabolic potential of the polycyclic aromatic hydrocarbon degrading sulfate-reducing Deltaproteobacterium N47.</title>
        <authorList>
            <person name="Bergmann F."/>
            <person name="Selesi D."/>
            <person name="Weinmaier T."/>
            <person name="Tischler P."/>
            <person name="Rattei T."/>
            <person name="Meckenstock R.U."/>
        </authorList>
    </citation>
    <scope>NUCLEOTIDE SEQUENCE</scope>
</reference>
<accession>E1YA05</accession>
<dbReference type="AlphaFoldDB" id="E1YA05"/>
<proteinExistence type="predicted"/>
<dbReference type="EMBL" id="FR695866">
    <property type="protein sequence ID" value="CBX27399.1"/>
    <property type="molecule type" value="Genomic_DNA"/>
</dbReference>
<organism evidence="1">
    <name type="scientific">uncultured Desulfobacterium sp</name>
    <dbReference type="NCBI Taxonomy" id="201089"/>
    <lineage>
        <taxon>Bacteria</taxon>
        <taxon>Pseudomonadati</taxon>
        <taxon>Thermodesulfobacteriota</taxon>
        <taxon>Desulfobacteria</taxon>
        <taxon>Desulfobacterales</taxon>
        <taxon>Desulfobacteriaceae</taxon>
        <taxon>Desulfobacterium</taxon>
        <taxon>environmental samples</taxon>
    </lineage>
</organism>
<evidence type="ECO:0000313" key="1">
    <source>
        <dbReference type="EMBL" id="CBX27399.1"/>
    </source>
</evidence>
<protein>
    <submittedName>
        <fullName evidence="1">Uncharacterized protein</fullName>
    </submittedName>
</protein>
<gene>
    <name evidence="1" type="ORF">N47_H22210</name>
</gene>
<sequence length="83" mass="9581">MQNHKAPVWKLLQSVLSNHNLNESDMERIDEIHRIAVCKAEQTAEHCDKWSDAYEAALLKEIQVRQPQIQLILKYAAERGITA</sequence>
<name>E1YA05_9BACT</name>